<proteinExistence type="predicted"/>
<evidence type="ECO:0000256" key="1">
    <source>
        <dbReference type="SAM" id="SignalP"/>
    </source>
</evidence>
<dbReference type="RefSeq" id="WP_186877809.1">
    <property type="nucleotide sequence ID" value="NZ_JACOPN010000002.1"/>
</dbReference>
<keyword evidence="3" id="KW-1185">Reference proteome</keyword>
<sequence length="208" mass="22989">MIHPAPRRCLAAACGGVFLAAMLLLPSCGVQHTADPVQDFQAQLTERAVPFVGSDKQEPRDFMPDSIQYGHFSSPSSDELCALFKYTSLIHPEGLDRTLAVVYDAEDLSVVASHEFVADQVQLQFLPAKDGRDYVLYLGTVTYQGISTYDLQLFQIGNSAWKPVSADLPQSEDGAYSLTDRAILRLNGDHTYTSYVWDQEAECFIKDG</sequence>
<dbReference type="EMBL" id="JACOPN010000002">
    <property type="protein sequence ID" value="MBC5716333.1"/>
    <property type="molecule type" value="Genomic_DNA"/>
</dbReference>
<protein>
    <recommendedName>
        <fullName evidence="4">Lipoprotein</fullName>
    </recommendedName>
</protein>
<evidence type="ECO:0000313" key="2">
    <source>
        <dbReference type="EMBL" id="MBC5716333.1"/>
    </source>
</evidence>
<gene>
    <name evidence="2" type="ORF">H8S55_03175</name>
</gene>
<evidence type="ECO:0008006" key="4">
    <source>
        <dbReference type="Google" id="ProtNLM"/>
    </source>
</evidence>
<organism evidence="2 3">
    <name type="scientific">Flintibacter faecis</name>
    <dbReference type="NCBI Taxonomy" id="2763047"/>
    <lineage>
        <taxon>Bacteria</taxon>
        <taxon>Bacillati</taxon>
        <taxon>Bacillota</taxon>
        <taxon>Clostridia</taxon>
        <taxon>Eubacteriales</taxon>
        <taxon>Flintibacter</taxon>
    </lineage>
</organism>
<accession>A0A8J6IYH8</accession>
<feature type="chain" id="PRO_5038475329" description="Lipoprotein" evidence="1">
    <location>
        <begin position="34"/>
        <end position="208"/>
    </location>
</feature>
<evidence type="ECO:0000313" key="3">
    <source>
        <dbReference type="Proteomes" id="UP000602260"/>
    </source>
</evidence>
<dbReference type="Proteomes" id="UP000602260">
    <property type="component" value="Unassembled WGS sequence"/>
</dbReference>
<feature type="signal peptide" evidence="1">
    <location>
        <begin position="1"/>
        <end position="33"/>
    </location>
</feature>
<dbReference type="AlphaFoldDB" id="A0A8J6IYH8"/>
<reference evidence="2" key="1">
    <citation type="submission" date="2020-08" db="EMBL/GenBank/DDBJ databases">
        <title>Genome public.</title>
        <authorList>
            <person name="Liu C."/>
            <person name="Sun Q."/>
        </authorList>
    </citation>
    <scope>NUCLEOTIDE SEQUENCE</scope>
    <source>
        <strain evidence="2">BX5</strain>
    </source>
</reference>
<name>A0A8J6IYH8_9FIRM</name>
<comment type="caution">
    <text evidence="2">The sequence shown here is derived from an EMBL/GenBank/DDBJ whole genome shotgun (WGS) entry which is preliminary data.</text>
</comment>
<keyword evidence="1" id="KW-0732">Signal</keyword>